<dbReference type="OrthoDB" id="2473397at2"/>
<proteinExistence type="predicted"/>
<dbReference type="EMBL" id="FZPD01000004">
    <property type="protein sequence ID" value="SNT19518.1"/>
    <property type="molecule type" value="Genomic_DNA"/>
</dbReference>
<evidence type="ECO:0008006" key="3">
    <source>
        <dbReference type="Google" id="ProtNLM"/>
    </source>
</evidence>
<protein>
    <recommendedName>
        <fullName evidence="3">Sporulation related domain-containing protein</fullName>
    </recommendedName>
</protein>
<evidence type="ECO:0000313" key="2">
    <source>
        <dbReference type="Proteomes" id="UP000198393"/>
    </source>
</evidence>
<dbReference type="PROSITE" id="PS51257">
    <property type="entry name" value="PROKAR_LIPOPROTEIN"/>
    <property type="match status" value="1"/>
</dbReference>
<accession>A0A239KPB5</accession>
<dbReference type="RefSeq" id="WP_144017428.1">
    <property type="nucleotide sequence ID" value="NZ_FZPD01000004.1"/>
</dbReference>
<gene>
    <name evidence="1" type="ORF">SAMN05421640_2785</name>
</gene>
<reference evidence="1 2" key="1">
    <citation type="submission" date="2017-06" db="EMBL/GenBank/DDBJ databases">
        <authorList>
            <person name="Kim H.J."/>
            <person name="Triplett B.A."/>
        </authorList>
    </citation>
    <scope>NUCLEOTIDE SEQUENCE [LARGE SCALE GENOMIC DNA]</scope>
    <source>
        <strain evidence="1 2">DSM 19307</strain>
    </source>
</reference>
<keyword evidence="2" id="KW-1185">Reference proteome</keyword>
<dbReference type="Proteomes" id="UP000198393">
    <property type="component" value="Unassembled WGS sequence"/>
</dbReference>
<organism evidence="1 2">
    <name type="scientific">Ekhidna lutea</name>
    <dbReference type="NCBI Taxonomy" id="447679"/>
    <lineage>
        <taxon>Bacteria</taxon>
        <taxon>Pseudomonadati</taxon>
        <taxon>Bacteroidota</taxon>
        <taxon>Cytophagia</taxon>
        <taxon>Cytophagales</taxon>
        <taxon>Reichenbachiellaceae</taxon>
        <taxon>Ekhidna</taxon>
    </lineage>
</organism>
<sequence>MRTDRLIILLLILAACKASKPTSTSKYSEDLSIHRPDMEVAVDSSGTTQKAKTEAYTPLTGHIKQELDSIGRVAYLENKEGKYVDGFVLLVYSGNSREEANQARSKMYEFFPELEPKVSYHQPTFRVKAGRFTNRLKANRIHREVKEEFPRALLIPERFLQTYE</sequence>
<evidence type="ECO:0000313" key="1">
    <source>
        <dbReference type="EMBL" id="SNT19518.1"/>
    </source>
</evidence>
<dbReference type="AlphaFoldDB" id="A0A239KPB5"/>
<name>A0A239KPB5_EKHLU</name>